<dbReference type="EMBL" id="JACVFC010000001">
    <property type="protein sequence ID" value="MBC9929280.1"/>
    <property type="molecule type" value="Genomic_DNA"/>
</dbReference>
<gene>
    <name evidence="2" type="ORF">ICL07_02775</name>
</gene>
<evidence type="ECO:0000313" key="2">
    <source>
        <dbReference type="EMBL" id="MBC9929280.1"/>
    </source>
</evidence>
<keyword evidence="3" id="KW-1185">Reference proteome</keyword>
<dbReference type="PANTHER" id="PTHR12147:SF26">
    <property type="entry name" value="PEPTIDASE M28 DOMAIN-CONTAINING PROTEIN"/>
    <property type="match status" value="1"/>
</dbReference>
<sequence length="382" mass="41435">MKTYILTVGLLVMFLLPSTRTLAVLFVAGKVKTVKTPPGLPDSTGIVRLVATISQDSIRYFHRQICGVRNRSQKGMRHLGTVRSLLIQHFTRNGLESSFQDTILTRQEVSLLKGGAAPVTPDTTTSFHIRNVLALKKSRHANAGTIVFCAHYDSISDSPGADDNASGIAALMEMARILSAIQTEKNILFAAFDLEEEGLLGSQLFVFGKGKQYPEKIDGVVNFDMIGYSSEEPKSQQVPEIYQQLFPQQYKLLSEDQFRGNFVLIAANEKSVPLSDVYTRAARAFVPELKVMSLSLPGDGLQAGSLADSDHAAFWFAGIPAIFIGDGAGSRNRHYHSSADKQETVNYGFMTRVIKAAVAGALAVSGSEWPADAAVVLPATGH</sequence>
<proteinExistence type="predicted"/>
<accession>A0ABR7TH38</accession>
<dbReference type="PANTHER" id="PTHR12147">
    <property type="entry name" value="METALLOPEPTIDASE M28 FAMILY MEMBER"/>
    <property type="match status" value="1"/>
</dbReference>
<comment type="caution">
    <text evidence="2">The sequence shown here is derived from an EMBL/GenBank/DDBJ whole genome shotgun (WGS) entry which is preliminary data.</text>
</comment>
<dbReference type="Proteomes" id="UP000659124">
    <property type="component" value="Unassembled WGS sequence"/>
</dbReference>
<dbReference type="Gene3D" id="3.40.630.10">
    <property type="entry name" value="Zn peptidases"/>
    <property type="match status" value="1"/>
</dbReference>
<dbReference type="InterPro" id="IPR045175">
    <property type="entry name" value="M28_fam"/>
</dbReference>
<organism evidence="2 3">
    <name type="scientific">Chitinophaga qingshengii</name>
    <dbReference type="NCBI Taxonomy" id="1569794"/>
    <lineage>
        <taxon>Bacteria</taxon>
        <taxon>Pseudomonadati</taxon>
        <taxon>Bacteroidota</taxon>
        <taxon>Chitinophagia</taxon>
        <taxon>Chitinophagales</taxon>
        <taxon>Chitinophagaceae</taxon>
        <taxon>Chitinophaga</taxon>
    </lineage>
</organism>
<name>A0ABR7TH38_9BACT</name>
<evidence type="ECO:0000313" key="3">
    <source>
        <dbReference type="Proteomes" id="UP000659124"/>
    </source>
</evidence>
<evidence type="ECO:0000259" key="1">
    <source>
        <dbReference type="Pfam" id="PF04389"/>
    </source>
</evidence>
<feature type="domain" description="Peptidase M28" evidence="1">
    <location>
        <begin position="135"/>
        <end position="357"/>
    </location>
</feature>
<dbReference type="SUPFAM" id="SSF53187">
    <property type="entry name" value="Zn-dependent exopeptidases"/>
    <property type="match status" value="1"/>
</dbReference>
<dbReference type="RefSeq" id="WP_188086419.1">
    <property type="nucleotide sequence ID" value="NZ_JACVFC010000001.1"/>
</dbReference>
<dbReference type="InterPro" id="IPR007484">
    <property type="entry name" value="Peptidase_M28"/>
</dbReference>
<protein>
    <submittedName>
        <fullName evidence="2">M28 family peptidase</fullName>
    </submittedName>
</protein>
<dbReference type="Pfam" id="PF04389">
    <property type="entry name" value="Peptidase_M28"/>
    <property type="match status" value="1"/>
</dbReference>
<reference evidence="2 3" key="1">
    <citation type="submission" date="2020-09" db="EMBL/GenBank/DDBJ databases">
        <title>Genome sequences of type strains of Chitinophaga qingshengii and Chitinophaga varians.</title>
        <authorList>
            <person name="Kittiwongwattana C."/>
        </authorList>
    </citation>
    <scope>NUCLEOTIDE SEQUENCE [LARGE SCALE GENOMIC DNA]</scope>
    <source>
        <strain evidence="2 3">JCM 30026</strain>
    </source>
</reference>